<evidence type="ECO:0000256" key="1">
    <source>
        <dbReference type="SAM" id="MobiDB-lite"/>
    </source>
</evidence>
<name>A0A317WN51_9EURO</name>
<feature type="region of interest" description="Disordered" evidence="1">
    <location>
        <begin position="1"/>
        <end position="91"/>
    </location>
</feature>
<proteinExistence type="predicted"/>
<dbReference type="RefSeq" id="XP_025467108.1">
    <property type="nucleotide sequence ID" value="XM_025617238.1"/>
</dbReference>
<gene>
    <name evidence="2" type="ORF">BO94DRAFT_624706</name>
</gene>
<dbReference type="GeneID" id="37119381"/>
<dbReference type="OrthoDB" id="5426563at2759"/>
<feature type="region of interest" description="Disordered" evidence="1">
    <location>
        <begin position="341"/>
        <end position="372"/>
    </location>
</feature>
<feature type="compositionally biased region" description="Polar residues" evidence="1">
    <location>
        <begin position="61"/>
        <end position="78"/>
    </location>
</feature>
<dbReference type="EMBL" id="MSFK01000015">
    <property type="protein sequence ID" value="PWY86517.1"/>
    <property type="molecule type" value="Genomic_DNA"/>
</dbReference>
<keyword evidence="3" id="KW-1185">Reference proteome</keyword>
<reference evidence="2 3" key="1">
    <citation type="submission" date="2016-12" db="EMBL/GenBank/DDBJ databases">
        <title>The genomes of Aspergillus section Nigri reveals drivers in fungal speciation.</title>
        <authorList>
            <consortium name="DOE Joint Genome Institute"/>
            <person name="Vesth T.C."/>
            <person name="Nybo J."/>
            <person name="Theobald S."/>
            <person name="Brandl J."/>
            <person name="Frisvad J.C."/>
            <person name="Nielsen K.F."/>
            <person name="Lyhne E.K."/>
            <person name="Kogle M.E."/>
            <person name="Kuo A."/>
            <person name="Riley R."/>
            <person name="Clum A."/>
            <person name="Nolan M."/>
            <person name="Lipzen A."/>
            <person name="Salamov A."/>
            <person name="Henrissat B."/>
            <person name="Wiebenga A."/>
            <person name="De Vries R.P."/>
            <person name="Grigoriev I.V."/>
            <person name="Mortensen U.H."/>
            <person name="Andersen M.R."/>
            <person name="Baker S.E."/>
        </authorList>
    </citation>
    <scope>NUCLEOTIDE SEQUENCE [LARGE SCALE GENOMIC DNA]</scope>
    <source>
        <strain evidence="2 3">CBS 115572</strain>
    </source>
</reference>
<dbReference type="AlphaFoldDB" id="A0A317WN51"/>
<organism evidence="2 3">
    <name type="scientific">Aspergillus sclerotioniger CBS 115572</name>
    <dbReference type="NCBI Taxonomy" id="1450535"/>
    <lineage>
        <taxon>Eukaryota</taxon>
        <taxon>Fungi</taxon>
        <taxon>Dikarya</taxon>
        <taxon>Ascomycota</taxon>
        <taxon>Pezizomycotina</taxon>
        <taxon>Eurotiomycetes</taxon>
        <taxon>Eurotiomycetidae</taxon>
        <taxon>Eurotiales</taxon>
        <taxon>Aspergillaceae</taxon>
        <taxon>Aspergillus</taxon>
        <taxon>Aspergillus subgen. Circumdati</taxon>
    </lineage>
</organism>
<accession>A0A317WN51</accession>
<sequence length="526" mass="58693">MNWTGGRLRRHSDIHAKNKKQHFKEPRSAAKGLFTTLFKAPSPLKENRVRGSDPSDESRQNSDQQSRNTSSRSYSGNPNIAPATHEPSQAARRLDTIKRRLLEKSDWASVAAARPLKVLFPPAEALRKFGRRRRITDDDRERLRSSDSRPNIARNTRLSEDAVSDIETIPNLDIRINGRPAGADRSITNRSLPANVSSQSMLLDCEEATPAKETPFMQESDRPYVDGRNPFDDRSWILRSSSVSLLCSSPTRRLSSLDDSILGSAYLTDESRNEDESRDIELESLHSDCSSDVSLRTPIRRRFTIDDQILAEQEGKLNICNASMGADRYGARQQFESTLHLERSSPVFDSSSHRTTHESTGTSSTLNHSGYGWLSEPPYNIQRPISRVDKGLGSRPCGPKFHEDGLSQLSTMAQQSASPVKLYGQSAILDGDRIAGNVDCYRDRRAEPNFTSPVASGAGQGNTFRTDSFAMSPNALVFKPIIPPRAGIYIDQARVAAGNRVFLTNTGMQPQKCSREYLRPTSRRRD</sequence>
<dbReference type="Proteomes" id="UP000246702">
    <property type="component" value="Unassembled WGS sequence"/>
</dbReference>
<evidence type="ECO:0000313" key="3">
    <source>
        <dbReference type="Proteomes" id="UP000246702"/>
    </source>
</evidence>
<feature type="compositionally biased region" description="Basic and acidic residues" evidence="1">
    <location>
        <begin position="45"/>
        <end position="60"/>
    </location>
</feature>
<protein>
    <submittedName>
        <fullName evidence="2">Uncharacterized protein</fullName>
    </submittedName>
</protein>
<evidence type="ECO:0000313" key="2">
    <source>
        <dbReference type="EMBL" id="PWY86517.1"/>
    </source>
</evidence>
<feature type="compositionally biased region" description="Polar residues" evidence="1">
    <location>
        <begin position="358"/>
        <end position="368"/>
    </location>
</feature>
<comment type="caution">
    <text evidence="2">The sequence shown here is derived from an EMBL/GenBank/DDBJ whole genome shotgun (WGS) entry which is preliminary data.</text>
</comment>